<dbReference type="Gene3D" id="3.30.565.10">
    <property type="entry name" value="Histidine kinase-like ATPase, C-terminal domain"/>
    <property type="match status" value="1"/>
</dbReference>
<dbReference type="InterPro" id="IPR036890">
    <property type="entry name" value="HATPase_C_sf"/>
</dbReference>
<dbReference type="SUPFAM" id="SSF55874">
    <property type="entry name" value="ATPase domain of HSP90 chaperone/DNA topoisomerase II/histidine kinase"/>
    <property type="match status" value="1"/>
</dbReference>
<accession>A0A7X6FSF2</accession>
<dbReference type="Proteomes" id="UP000558475">
    <property type="component" value="Unassembled WGS sequence"/>
</dbReference>
<evidence type="ECO:0000313" key="4">
    <source>
        <dbReference type="Proteomes" id="UP000558475"/>
    </source>
</evidence>
<dbReference type="InterPro" id="IPR003594">
    <property type="entry name" value="HATPase_dom"/>
</dbReference>
<reference evidence="2 4" key="1">
    <citation type="submission" date="2020-04" db="EMBL/GenBank/DDBJ databases">
        <title>Whole genome sequencing of clinical and environmental type strains of Ochrobactrum.</title>
        <authorList>
            <person name="Dharne M."/>
        </authorList>
    </citation>
    <scope>NUCLEOTIDE SEQUENCE [LARGE SCALE GENOMIC DNA]</scope>
    <source>
        <strain evidence="2 4">DSM 13340</strain>
    </source>
</reference>
<comment type="caution">
    <text evidence="2">The sequence shown here is derived from an EMBL/GenBank/DDBJ whole genome shotgun (WGS) entry which is preliminary data.</text>
</comment>
<evidence type="ECO:0000313" key="2">
    <source>
        <dbReference type="EMBL" id="NKW11044.1"/>
    </source>
</evidence>
<dbReference type="AlphaFoldDB" id="A0A7X6FSF2"/>
<feature type="domain" description="Histidine kinase/HSP90-like ATPase" evidence="1">
    <location>
        <begin position="10"/>
        <end position="62"/>
    </location>
</feature>
<protein>
    <recommendedName>
        <fullName evidence="1">Histidine kinase/HSP90-like ATPase domain-containing protein</fullName>
    </recommendedName>
</protein>
<evidence type="ECO:0000313" key="3">
    <source>
        <dbReference type="EMBL" id="NKW11165.1"/>
    </source>
</evidence>
<name>A0A7X6FSF2_9HYPH</name>
<evidence type="ECO:0000259" key="1">
    <source>
        <dbReference type="Pfam" id="PF02518"/>
    </source>
</evidence>
<dbReference type="EMBL" id="JAAXZB010000003">
    <property type="protein sequence ID" value="NKW11165.1"/>
    <property type="molecule type" value="Genomic_DNA"/>
</dbReference>
<dbReference type="Pfam" id="PF02518">
    <property type="entry name" value="HATPase_c"/>
    <property type="match status" value="1"/>
</dbReference>
<proteinExistence type="predicted"/>
<sequence length="89" mass="9462">MPNSHPLGLDEGGLLLTIADNGPNVPEQDLGNLTRRGWRLDTASPSSGIGLSIVCEIVDVYRIGFARLCCKNSAGKERPRSLLSSGLTL</sequence>
<organism evidence="2 4">
    <name type="scientific">Brucella tritici</name>
    <dbReference type="NCBI Taxonomy" id="94626"/>
    <lineage>
        <taxon>Bacteria</taxon>
        <taxon>Pseudomonadati</taxon>
        <taxon>Pseudomonadota</taxon>
        <taxon>Alphaproteobacteria</taxon>
        <taxon>Hyphomicrobiales</taxon>
        <taxon>Brucellaceae</taxon>
        <taxon>Brucella/Ochrobactrum group</taxon>
        <taxon>Brucella</taxon>
    </lineage>
</organism>
<dbReference type="EMBL" id="JAAXZB010000003">
    <property type="protein sequence ID" value="NKW11044.1"/>
    <property type="molecule type" value="Genomic_DNA"/>
</dbReference>
<gene>
    <name evidence="2" type="ORF">HGG76_24885</name>
    <name evidence="3" type="ORF">HGG76_26370</name>
</gene>